<dbReference type="PANTHER" id="PTHR37189">
    <property type="entry name" value="CONCANAVALIN A-LIKE LECTIN/GLUCANASE DOMAIN-CONTAINING PROTEIN-RELATED"/>
    <property type="match status" value="1"/>
</dbReference>
<sequence length="166" mass="17640">MAVSQRIRRNDVGAAAMVISFVVLVVIMSRAESRDLRPSEHGLPFQNNFPARSPEMVLFFGEEVSPPAKRPPTIVGNSTSAVPDSWWKGSKGSEEDRVRKALMVATVVCGGTGVVLLAAAAVLFAVHFRRQRAVSSTYSAPNNSNTSTAIVVAAPSPSPSPPPITK</sequence>
<dbReference type="EMBL" id="GISG01026333">
    <property type="protein sequence ID" value="MBA4619668.1"/>
    <property type="molecule type" value="Transcribed_RNA"/>
</dbReference>
<reference evidence="2" key="2">
    <citation type="submission" date="2020-07" db="EMBL/GenBank/DDBJ databases">
        <authorList>
            <person name="Vera ALvarez R."/>
            <person name="Arias-Moreno D.M."/>
            <person name="Jimenez-Jacinto V."/>
            <person name="Jimenez-Bremont J.F."/>
            <person name="Swaminathan K."/>
            <person name="Moose S.P."/>
            <person name="Guerrero-Gonzalez M.L."/>
            <person name="Marino-Ramirez L."/>
            <person name="Landsman D."/>
            <person name="Rodriguez-Kessler M."/>
            <person name="Delgado-Sanchez P."/>
        </authorList>
    </citation>
    <scope>NUCLEOTIDE SEQUENCE</scope>
    <source>
        <tissue evidence="2">Cladode</tissue>
    </source>
</reference>
<protein>
    <submittedName>
        <fullName evidence="2">Uncharacterized protein</fullName>
    </submittedName>
</protein>
<evidence type="ECO:0000313" key="2">
    <source>
        <dbReference type="EMBL" id="MBA4619668.1"/>
    </source>
</evidence>
<dbReference type="AlphaFoldDB" id="A0A7C9CPP7"/>
<feature type="transmembrane region" description="Helical" evidence="1">
    <location>
        <begin position="101"/>
        <end position="126"/>
    </location>
</feature>
<proteinExistence type="predicted"/>
<keyword evidence="1" id="KW-0472">Membrane</keyword>
<evidence type="ECO:0000256" key="1">
    <source>
        <dbReference type="SAM" id="Phobius"/>
    </source>
</evidence>
<dbReference type="PANTHER" id="PTHR37189:SF4">
    <property type="entry name" value="TRANSMEMBRANE PROTEIN"/>
    <property type="match status" value="1"/>
</dbReference>
<accession>A0A7C9CPP7</accession>
<keyword evidence="1" id="KW-1133">Transmembrane helix</keyword>
<reference evidence="2" key="1">
    <citation type="journal article" date="2013" name="J. Plant Res.">
        <title>Effect of fungi and light on seed germination of three Opuntia species from semiarid lands of central Mexico.</title>
        <authorList>
            <person name="Delgado-Sanchez P."/>
            <person name="Jimenez-Bremont J.F."/>
            <person name="Guerrero-Gonzalez Mde L."/>
            <person name="Flores J."/>
        </authorList>
    </citation>
    <scope>NUCLEOTIDE SEQUENCE</scope>
    <source>
        <tissue evidence="2">Cladode</tissue>
    </source>
</reference>
<organism evidence="2">
    <name type="scientific">Opuntia streptacantha</name>
    <name type="common">Prickly pear cactus</name>
    <name type="synonym">Opuntia cardona</name>
    <dbReference type="NCBI Taxonomy" id="393608"/>
    <lineage>
        <taxon>Eukaryota</taxon>
        <taxon>Viridiplantae</taxon>
        <taxon>Streptophyta</taxon>
        <taxon>Embryophyta</taxon>
        <taxon>Tracheophyta</taxon>
        <taxon>Spermatophyta</taxon>
        <taxon>Magnoliopsida</taxon>
        <taxon>eudicotyledons</taxon>
        <taxon>Gunneridae</taxon>
        <taxon>Pentapetalae</taxon>
        <taxon>Caryophyllales</taxon>
        <taxon>Cactineae</taxon>
        <taxon>Cactaceae</taxon>
        <taxon>Opuntioideae</taxon>
        <taxon>Opuntia</taxon>
    </lineage>
</organism>
<feature type="transmembrane region" description="Helical" evidence="1">
    <location>
        <begin position="12"/>
        <end position="31"/>
    </location>
</feature>
<name>A0A7C9CPP7_OPUST</name>
<keyword evidence="1" id="KW-0812">Transmembrane</keyword>